<name>A0A392UI60_9FABA</name>
<dbReference type="EMBL" id="LXQA010796069">
    <property type="protein sequence ID" value="MCI71425.1"/>
    <property type="molecule type" value="Genomic_DNA"/>
</dbReference>
<keyword evidence="2" id="KW-1185">Reference proteome</keyword>
<sequence length="50" mass="5731">SDCLGCLRNTSVATSTNALQTWMRWGAEVFGYDRLERLTTVVTRKIVSWH</sequence>
<dbReference type="AlphaFoldDB" id="A0A392UI60"/>
<dbReference type="Proteomes" id="UP000265520">
    <property type="component" value="Unassembled WGS sequence"/>
</dbReference>
<reference evidence="1 2" key="1">
    <citation type="journal article" date="2018" name="Front. Plant Sci.">
        <title>Red Clover (Trifolium pratense) and Zigzag Clover (T. medium) - A Picture of Genomic Similarities and Differences.</title>
        <authorList>
            <person name="Dluhosova J."/>
            <person name="Istvanek J."/>
            <person name="Nedelnik J."/>
            <person name="Repkova J."/>
        </authorList>
    </citation>
    <scope>NUCLEOTIDE SEQUENCE [LARGE SCALE GENOMIC DNA]</scope>
    <source>
        <strain evidence="2">cv. 10/8</strain>
        <tissue evidence="1">Leaf</tissue>
    </source>
</reference>
<proteinExistence type="predicted"/>
<evidence type="ECO:0000313" key="2">
    <source>
        <dbReference type="Proteomes" id="UP000265520"/>
    </source>
</evidence>
<organism evidence="1 2">
    <name type="scientific">Trifolium medium</name>
    <dbReference type="NCBI Taxonomy" id="97028"/>
    <lineage>
        <taxon>Eukaryota</taxon>
        <taxon>Viridiplantae</taxon>
        <taxon>Streptophyta</taxon>
        <taxon>Embryophyta</taxon>
        <taxon>Tracheophyta</taxon>
        <taxon>Spermatophyta</taxon>
        <taxon>Magnoliopsida</taxon>
        <taxon>eudicotyledons</taxon>
        <taxon>Gunneridae</taxon>
        <taxon>Pentapetalae</taxon>
        <taxon>rosids</taxon>
        <taxon>fabids</taxon>
        <taxon>Fabales</taxon>
        <taxon>Fabaceae</taxon>
        <taxon>Papilionoideae</taxon>
        <taxon>50 kb inversion clade</taxon>
        <taxon>NPAAA clade</taxon>
        <taxon>Hologalegina</taxon>
        <taxon>IRL clade</taxon>
        <taxon>Trifolieae</taxon>
        <taxon>Trifolium</taxon>
    </lineage>
</organism>
<protein>
    <submittedName>
        <fullName evidence="1">Uncharacterized protein</fullName>
    </submittedName>
</protein>
<accession>A0A392UI60</accession>
<feature type="non-terminal residue" evidence="1">
    <location>
        <position position="1"/>
    </location>
</feature>
<comment type="caution">
    <text evidence="1">The sequence shown here is derived from an EMBL/GenBank/DDBJ whole genome shotgun (WGS) entry which is preliminary data.</text>
</comment>
<evidence type="ECO:0000313" key="1">
    <source>
        <dbReference type="EMBL" id="MCI71425.1"/>
    </source>
</evidence>